<proteinExistence type="predicted"/>
<keyword evidence="1" id="KW-1133">Transmembrane helix</keyword>
<reference evidence="3" key="1">
    <citation type="submission" date="2018-02" db="EMBL/GenBank/DDBJ databases">
        <authorList>
            <person name="Hausmann B."/>
        </authorList>
    </citation>
    <scope>NUCLEOTIDE SEQUENCE [LARGE SCALE GENOMIC DNA]</scope>
    <source>
        <strain evidence="3">Peat soil MAG SbA5</strain>
    </source>
</reference>
<name>A0A2N9L2I7_9BACT</name>
<accession>A0A2N9L2I7</accession>
<gene>
    <name evidence="2" type="ORF">SBA5_100106</name>
</gene>
<evidence type="ECO:0000313" key="2">
    <source>
        <dbReference type="EMBL" id="SPE17508.1"/>
    </source>
</evidence>
<keyword evidence="1" id="KW-0812">Transmembrane</keyword>
<feature type="transmembrane region" description="Helical" evidence="1">
    <location>
        <begin position="6"/>
        <end position="28"/>
    </location>
</feature>
<dbReference type="AlphaFoldDB" id="A0A2N9L2I7"/>
<protein>
    <submittedName>
        <fullName evidence="2">Uncharacterized protein</fullName>
    </submittedName>
</protein>
<dbReference type="EMBL" id="OKRB01000002">
    <property type="protein sequence ID" value="SPE17508.1"/>
    <property type="molecule type" value="Genomic_DNA"/>
</dbReference>
<evidence type="ECO:0000313" key="3">
    <source>
        <dbReference type="Proteomes" id="UP000239735"/>
    </source>
</evidence>
<keyword evidence="1" id="KW-0472">Membrane</keyword>
<feature type="transmembrane region" description="Helical" evidence="1">
    <location>
        <begin position="73"/>
        <end position="93"/>
    </location>
</feature>
<organism evidence="2 3">
    <name type="scientific">Candidatus Sulfuritelmatomonas gaucii</name>
    <dbReference type="NCBI Taxonomy" id="2043161"/>
    <lineage>
        <taxon>Bacteria</taxon>
        <taxon>Pseudomonadati</taxon>
        <taxon>Acidobacteriota</taxon>
        <taxon>Terriglobia</taxon>
        <taxon>Terriglobales</taxon>
        <taxon>Acidobacteriaceae</taxon>
        <taxon>Candidatus Sulfuritelmatomonas</taxon>
    </lineage>
</organism>
<sequence length="95" mass="10582">MSRRLIANTIGWLGIVCSLAFWVWIVIFSHLPVHQRGAWMRFDLGVSNVWPALWIAGFLLPLVAAAIGSRRWIFVAALPIVSCAAAVMVLSRIRP</sequence>
<dbReference type="Proteomes" id="UP000239735">
    <property type="component" value="Unassembled WGS sequence"/>
</dbReference>
<feature type="transmembrane region" description="Helical" evidence="1">
    <location>
        <begin position="49"/>
        <end position="67"/>
    </location>
</feature>
<evidence type="ECO:0000256" key="1">
    <source>
        <dbReference type="SAM" id="Phobius"/>
    </source>
</evidence>